<dbReference type="InterPro" id="IPR013658">
    <property type="entry name" value="SGL"/>
</dbReference>
<evidence type="ECO:0000259" key="4">
    <source>
        <dbReference type="Pfam" id="PF08450"/>
    </source>
</evidence>
<feature type="domain" description="SMP-30/Gluconolactonase/LRE-like region" evidence="4">
    <location>
        <begin position="13"/>
        <end position="255"/>
    </location>
</feature>
<dbReference type="AlphaFoldDB" id="A0AA49GKH5"/>
<dbReference type="GO" id="GO:0005509">
    <property type="term" value="F:calcium ion binding"/>
    <property type="evidence" value="ECO:0007669"/>
    <property type="project" value="TreeGrafter"/>
</dbReference>
<comment type="cofactor">
    <cofactor evidence="3">
        <name>Zn(2+)</name>
        <dbReference type="ChEBI" id="CHEBI:29105"/>
    </cofactor>
    <text evidence="3">Binds 1 divalent metal cation per subunit.</text>
</comment>
<dbReference type="PANTHER" id="PTHR10907:SF47">
    <property type="entry name" value="REGUCALCIN"/>
    <property type="match status" value="1"/>
</dbReference>
<comment type="similarity">
    <text evidence="1">Belongs to the SMP-30/CGR1 family.</text>
</comment>
<dbReference type="GO" id="GO:0019853">
    <property type="term" value="P:L-ascorbic acid biosynthetic process"/>
    <property type="evidence" value="ECO:0007669"/>
    <property type="project" value="TreeGrafter"/>
</dbReference>
<feature type="binding site" evidence="3">
    <location>
        <position position="146"/>
    </location>
    <ligand>
        <name>a divalent metal cation</name>
        <dbReference type="ChEBI" id="CHEBI:60240"/>
    </ligand>
</feature>
<feature type="binding site" evidence="3">
    <location>
        <position position="98"/>
    </location>
    <ligand>
        <name>substrate</name>
    </ligand>
</feature>
<sequence>MQAELALKWDAIVGEGPVWDYRHQYLYWVDIIRGHLYRFDPATDKNQVYAIGQYVGAAVPRETGGLLLALHHGFAFYDETTQTLTPISDPEADIPENRFNDGKVDPQGRFWAGTMQIEPKEPKGSFYQLDANQQVTKKLEGIYISNGLAWSPDQQWFYYIDSLKHKIECYAYDGERGEIQYVRDVAHIDTELGDPDGMTIDNEGNLWVAVYGGGCILCINPENGHILDRVDVPAKKTSCCTFGGPNLDTLYITTISEDTDKETDPLAGSLFVLKPGVLGPKANFYQG</sequence>
<dbReference type="SUPFAM" id="SSF63829">
    <property type="entry name" value="Calcium-dependent phosphotriesterase"/>
    <property type="match status" value="1"/>
</dbReference>
<evidence type="ECO:0000256" key="1">
    <source>
        <dbReference type="ARBA" id="ARBA00008853"/>
    </source>
</evidence>
<feature type="binding site" evidence="3">
    <location>
        <position position="15"/>
    </location>
    <ligand>
        <name>a divalent metal cation</name>
        <dbReference type="ChEBI" id="CHEBI:60240"/>
    </ligand>
</feature>
<feature type="binding site" evidence="3">
    <location>
        <position position="118"/>
    </location>
    <ligand>
        <name>substrate</name>
    </ligand>
</feature>
<protein>
    <submittedName>
        <fullName evidence="5">SMP-30/gluconolactonase/LRE family protein</fullName>
    </submittedName>
</protein>
<keyword evidence="3" id="KW-0862">Zinc</keyword>
<keyword evidence="3" id="KW-0479">Metal-binding</keyword>
<reference evidence="5" key="2">
    <citation type="journal article" date="2024" name="Antonie Van Leeuwenhoek">
        <title>Roseihalotalea indica gen. nov., sp. nov., a halophilic Bacteroidetes from mesopelagic Southwest Indian Ocean with higher carbohydrate metabolic potential.</title>
        <authorList>
            <person name="Chen B."/>
            <person name="Zhang M."/>
            <person name="Lin D."/>
            <person name="Ye J."/>
            <person name="Tang K."/>
        </authorList>
    </citation>
    <scope>NUCLEOTIDE SEQUENCE</scope>
    <source>
        <strain evidence="5">TK19036</strain>
    </source>
</reference>
<proteinExistence type="inferred from homology"/>
<dbReference type="Pfam" id="PF08450">
    <property type="entry name" value="SGL"/>
    <property type="match status" value="1"/>
</dbReference>
<name>A0AA49GKH5_9BACT</name>
<dbReference type="Gene3D" id="2.120.10.30">
    <property type="entry name" value="TolB, C-terminal domain"/>
    <property type="match status" value="1"/>
</dbReference>
<evidence type="ECO:0000313" key="5">
    <source>
        <dbReference type="EMBL" id="WKN36502.1"/>
    </source>
</evidence>
<feature type="active site" description="Proton donor/acceptor" evidence="2">
    <location>
        <position position="196"/>
    </location>
</feature>
<dbReference type="PRINTS" id="PR01790">
    <property type="entry name" value="SMP30FAMILY"/>
</dbReference>
<feature type="binding site" evidence="3">
    <location>
        <position position="100"/>
    </location>
    <ligand>
        <name>substrate</name>
    </ligand>
</feature>
<gene>
    <name evidence="5" type="ORF">K4G66_29510</name>
</gene>
<dbReference type="EMBL" id="CP120682">
    <property type="protein sequence ID" value="WKN36502.1"/>
    <property type="molecule type" value="Genomic_DNA"/>
</dbReference>
<reference evidence="5" key="1">
    <citation type="journal article" date="2023" name="Comput. Struct. Biotechnol. J.">
        <title>Discovery of a novel marine Bacteroidetes with a rich repertoire of carbohydrate-active enzymes.</title>
        <authorList>
            <person name="Chen B."/>
            <person name="Liu G."/>
            <person name="Chen Q."/>
            <person name="Wang H."/>
            <person name="Liu L."/>
            <person name="Tang K."/>
        </authorList>
    </citation>
    <scope>NUCLEOTIDE SEQUENCE</scope>
    <source>
        <strain evidence="5">TK19036</strain>
    </source>
</reference>
<feature type="binding site" evidence="3">
    <location>
        <position position="196"/>
    </location>
    <ligand>
        <name>a divalent metal cation</name>
        <dbReference type="ChEBI" id="CHEBI:60240"/>
    </ligand>
</feature>
<evidence type="ECO:0000256" key="2">
    <source>
        <dbReference type="PIRSR" id="PIRSR605511-1"/>
    </source>
</evidence>
<dbReference type="GO" id="GO:0004341">
    <property type="term" value="F:gluconolactonase activity"/>
    <property type="evidence" value="ECO:0007669"/>
    <property type="project" value="TreeGrafter"/>
</dbReference>
<dbReference type="InterPro" id="IPR011042">
    <property type="entry name" value="6-blade_b-propeller_TolB-like"/>
</dbReference>
<organism evidence="5">
    <name type="scientific">Roseihalotalea indica</name>
    <dbReference type="NCBI Taxonomy" id="2867963"/>
    <lineage>
        <taxon>Bacteria</taxon>
        <taxon>Pseudomonadati</taxon>
        <taxon>Bacteroidota</taxon>
        <taxon>Cytophagia</taxon>
        <taxon>Cytophagales</taxon>
        <taxon>Catalimonadaceae</taxon>
        <taxon>Roseihalotalea</taxon>
    </lineage>
</organism>
<accession>A0AA49GKH5</accession>
<evidence type="ECO:0000256" key="3">
    <source>
        <dbReference type="PIRSR" id="PIRSR605511-2"/>
    </source>
</evidence>
<dbReference type="PANTHER" id="PTHR10907">
    <property type="entry name" value="REGUCALCIN"/>
    <property type="match status" value="1"/>
</dbReference>
<dbReference type="InterPro" id="IPR005511">
    <property type="entry name" value="SMP-30"/>
</dbReference>